<evidence type="ECO:0000313" key="1">
    <source>
        <dbReference type="EMBL" id="KAG5175814.1"/>
    </source>
</evidence>
<dbReference type="AlphaFoldDB" id="A0A835YI62"/>
<dbReference type="EMBL" id="JAFCMP010000545">
    <property type="protein sequence ID" value="KAG5175814.1"/>
    <property type="molecule type" value="Genomic_DNA"/>
</dbReference>
<sequence length="477" mass="51945">MVKEAEEAYGFVCARVEAMTRQLVKGEALTALGCCTHAKLRSRLCRVFAGRGCGAVWTAIQLSAVGGRFRGLEPLVAGLAAARDRWAEAAVNGNKAAAKQPKSCEARSAALKALGDRTILSHVLQFASRRSWVFIAGVSSHWRGVYMATCALHFGLAHLLRTAWREAFSSVDMFIAAADAGALDKKEQPALCHQLGRWGTRALLACATGVEFNVSLDGSMLVGAAKSGCPDWFMHLGRLLVKRRLVTLKAAVKAAVAAARCGDNAVAAARCGDDGSMLGWITSLKLAGMPEWIVAGMAAVAAWRGHLHTLWWVNEHKDDWGVANAVMDCYDLPRKSLEEGASYGCFQRDETAEHFAYYDIIDMAVRAGHWHIVQYVVSEQVACPSGAAIALAVQLRRVDMAKVLLDSLEDIEYERFDDVMPALARERSCPVKFFLLIRARSTFTWSPEFLSEVLTMAEEVQNATLAAWLLSIGAVRP</sequence>
<organism evidence="1 2">
    <name type="scientific">Tribonema minus</name>
    <dbReference type="NCBI Taxonomy" id="303371"/>
    <lineage>
        <taxon>Eukaryota</taxon>
        <taxon>Sar</taxon>
        <taxon>Stramenopiles</taxon>
        <taxon>Ochrophyta</taxon>
        <taxon>PX clade</taxon>
        <taxon>Xanthophyceae</taxon>
        <taxon>Tribonematales</taxon>
        <taxon>Tribonemataceae</taxon>
        <taxon>Tribonema</taxon>
    </lineage>
</organism>
<evidence type="ECO:0000313" key="2">
    <source>
        <dbReference type="Proteomes" id="UP000664859"/>
    </source>
</evidence>
<gene>
    <name evidence="1" type="ORF">JKP88DRAFT_337271</name>
</gene>
<protein>
    <submittedName>
        <fullName evidence="1">Uncharacterized protein</fullName>
    </submittedName>
</protein>
<keyword evidence="2" id="KW-1185">Reference proteome</keyword>
<proteinExistence type="predicted"/>
<name>A0A835YI62_9STRA</name>
<dbReference type="Proteomes" id="UP000664859">
    <property type="component" value="Unassembled WGS sequence"/>
</dbReference>
<accession>A0A835YI62</accession>
<reference evidence="1" key="1">
    <citation type="submission" date="2021-02" db="EMBL/GenBank/DDBJ databases">
        <title>First Annotated Genome of the Yellow-green Alga Tribonema minus.</title>
        <authorList>
            <person name="Mahan K.M."/>
        </authorList>
    </citation>
    <scope>NUCLEOTIDE SEQUENCE</scope>
    <source>
        <strain evidence="1">UTEX B ZZ1240</strain>
    </source>
</reference>
<comment type="caution">
    <text evidence="1">The sequence shown here is derived from an EMBL/GenBank/DDBJ whole genome shotgun (WGS) entry which is preliminary data.</text>
</comment>